<keyword evidence="4" id="KW-0597">Phosphoprotein</keyword>
<keyword evidence="8" id="KW-0472">Membrane</keyword>
<dbReference type="InterPro" id="IPR036890">
    <property type="entry name" value="HATPase_C_sf"/>
</dbReference>
<evidence type="ECO:0000256" key="3">
    <source>
        <dbReference type="ARBA" id="ARBA00012438"/>
    </source>
</evidence>
<dbReference type="EC" id="2.7.13.3" evidence="3"/>
<dbReference type="RefSeq" id="WP_190018210.1">
    <property type="nucleotide sequence ID" value="NZ_BMUE01000015.1"/>
</dbReference>
<dbReference type="CDD" id="cd00082">
    <property type="entry name" value="HisKA"/>
    <property type="match status" value="1"/>
</dbReference>
<evidence type="ECO:0000256" key="9">
    <source>
        <dbReference type="SAM" id="MobiDB-lite"/>
    </source>
</evidence>
<proteinExistence type="predicted"/>
<accession>A0A918MTZ7</accession>
<sequence length="495" mass="52267">MCRRLLITYLLFTAVLLLGTELPLAFALARSDHQQLVIRRMTESSALASAAQAESVTVGPGPSRAWRDEADAYSRRHGATVLLFDARGRQVYGSRPGTRLDGGPECREVLDDALAGRSGVPPGRPLLTGARPVCVAEPVLRQGEPAGAVVTATPPRSLAAQVADEAPLFLAVALAAPLVSALVAVPLLRWSLSPTRQLQAAVRRIRSGEHHVRAEDGQDGPDAGIAELATEGRPVTARLVSVLEAQRSFVADVSHQMRNPLTALRLRVEALEPLVPAAGRESLTVAVAEADRLSRILDELLTLANASADDSGATTVEVRSVAEARAQAWSDRAARADITIAVHGRRAAATCLPGVLDQVLDVLLDNAIGFSPPAGRITVRTRCDDTSVYVEVEDEGPGLPDADKRRAADRFWRGRQPDRRKGSGLGLAIATALLAAADARLELRDAHPHGLIARAVLPRLVPASALARADRAGQGPDGRRPAGPAVIAAGRENPG</sequence>
<dbReference type="Proteomes" id="UP000620224">
    <property type="component" value="Unassembled WGS sequence"/>
</dbReference>
<evidence type="ECO:0000256" key="2">
    <source>
        <dbReference type="ARBA" id="ARBA00004236"/>
    </source>
</evidence>
<evidence type="ECO:0000313" key="11">
    <source>
        <dbReference type="EMBL" id="GGW71999.1"/>
    </source>
</evidence>
<gene>
    <name evidence="11" type="ORF">GCM10010503_56750</name>
</gene>
<feature type="region of interest" description="Disordered" evidence="9">
    <location>
        <begin position="469"/>
        <end position="495"/>
    </location>
</feature>
<evidence type="ECO:0000256" key="7">
    <source>
        <dbReference type="ARBA" id="ARBA00022777"/>
    </source>
</evidence>
<reference evidence="11" key="1">
    <citation type="journal article" date="2014" name="Int. J. Syst. Evol. Microbiol.">
        <title>Complete genome sequence of Corynebacterium casei LMG S-19264T (=DSM 44701T), isolated from a smear-ripened cheese.</title>
        <authorList>
            <consortium name="US DOE Joint Genome Institute (JGI-PGF)"/>
            <person name="Walter F."/>
            <person name="Albersmeier A."/>
            <person name="Kalinowski J."/>
            <person name="Ruckert C."/>
        </authorList>
    </citation>
    <scope>NUCLEOTIDE SEQUENCE</scope>
    <source>
        <strain evidence="11">JCM 4490</strain>
    </source>
</reference>
<dbReference type="PROSITE" id="PS50109">
    <property type="entry name" value="HIS_KIN"/>
    <property type="match status" value="1"/>
</dbReference>
<keyword evidence="12" id="KW-1185">Reference proteome</keyword>
<reference evidence="11" key="2">
    <citation type="submission" date="2020-09" db="EMBL/GenBank/DDBJ databases">
        <authorList>
            <person name="Sun Q."/>
            <person name="Ohkuma M."/>
        </authorList>
    </citation>
    <scope>NUCLEOTIDE SEQUENCE</scope>
    <source>
        <strain evidence="11">JCM 4490</strain>
    </source>
</reference>
<protein>
    <recommendedName>
        <fullName evidence="3">histidine kinase</fullName>
        <ecNumber evidence="3">2.7.13.3</ecNumber>
    </recommendedName>
</protein>
<dbReference type="InterPro" id="IPR003594">
    <property type="entry name" value="HATPase_dom"/>
</dbReference>
<feature type="domain" description="Histidine kinase" evidence="10">
    <location>
        <begin position="252"/>
        <end position="461"/>
    </location>
</feature>
<dbReference type="Pfam" id="PF00512">
    <property type="entry name" value="HisKA"/>
    <property type="match status" value="1"/>
</dbReference>
<dbReference type="PANTHER" id="PTHR45436">
    <property type="entry name" value="SENSOR HISTIDINE KINASE YKOH"/>
    <property type="match status" value="1"/>
</dbReference>
<dbReference type="Pfam" id="PF02518">
    <property type="entry name" value="HATPase_c"/>
    <property type="match status" value="1"/>
</dbReference>
<dbReference type="Gene3D" id="3.30.565.10">
    <property type="entry name" value="Histidine kinase-like ATPase, C-terminal domain"/>
    <property type="match status" value="1"/>
</dbReference>
<name>A0A918MTZ7_9ACTN</name>
<evidence type="ECO:0000256" key="5">
    <source>
        <dbReference type="ARBA" id="ARBA00022679"/>
    </source>
</evidence>
<dbReference type="CDD" id="cd00075">
    <property type="entry name" value="HATPase"/>
    <property type="match status" value="1"/>
</dbReference>
<dbReference type="InterPro" id="IPR005467">
    <property type="entry name" value="His_kinase_dom"/>
</dbReference>
<dbReference type="EMBL" id="BMUE01000015">
    <property type="protein sequence ID" value="GGW71999.1"/>
    <property type="molecule type" value="Genomic_DNA"/>
</dbReference>
<comment type="caution">
    <text evidence="11">The sequence shown here is derived from an EMBL/GenBank/DDBJ whole genome shotgun (WGS) entry which is preliminary data.</text>
</comment>
<keyword evidence="8" id="KW-1133">Transmembrane helix</keyword>
<evidence type="ECO:0000256" key="4">
    <source>
        <dbReference type="ARBA" id="ARBA00022553"/>
    </source>
</evidence>
<keyword evidence="7 11" id="KW-0418">Kinase</keyword>
<dbReference type="SMART" id="SM00388">
    <property type="entry name" value="HisKA"/>
    <property type="match status" value="1"/>
</dbReference>
<evidence type="ECO:0000256" key="1">
    <source>
        <dbReference type="ARBA" id="ARBA00000085"/>
    </source>
</evidence>
<comment type="subcellular location">
    <subcellularLocation>
        <location evidence="2">Cell membrane</location>
    </subcellularLocation>
</comment>
<dbReference type="InterPro" id="IPR050428">
    <property type="entry name" value="TCS_sensor_his_kinase"/>
</dbReference>
<dbReference type="GO" id="GO:0005886">
    <property type="term" value="C:plasma membrane"/>
    <property type="evidence" value="ECO:0007669"/>
    <property type="project" value="UniProtKB-SubCell"/>
</dbReference>
<keyword evidence="6" id="KW-0812">Transmembrane</keyword>
<dbReference type="SUPFAM" id="SSF47384">
    <property type="entry name" value="Homodimeric domain of signal transducing histidine kinase"/>
    <property type="match status" value="1"/>
</dbReference>
<dbReference type="InterPro" id="IPR003661">
    <property type="entry name" value="HisK_dim/P_dom"/>
</dbReference>
<comment type="catalytic activity">
    <reaction evidence="1">
        <text>ATP + protein L-histidine = ADP + protein N-phospho-L-histidine.</text>
        <dbReference type="EC" id="2.7.13.3"/>
    </reaction>
</comment>
<dbReference type="SUPFAM" id="SSF55874">
    <property type="entry name" value="ATPase domain of HSP90 chaperone/DNA topoisomerase II/histidine kinase"/>
    <property type="match status" value="1"/>
</dbReference>
<organism evidence="11 12">
    <name type="scientific">Streptomyces lucensis JCM 4490</name>
    <dbReference type="NCBI Taxonomy" id="1306176"/>
    <lineage>
        <taxon>Bacteria</taxon>
        <taxon>Bacillati</taxon>
        <taxon>Actinomycetota</taxon>
        <taxon>Actinomycetes</taxon>
        <taxon>Kitasatosporales</taxon>
        <taxon>Streptomycetaceae</taxon>
        <taxon>Streptomyces</taxon>
    </lineage>
</organism>
<dbReference type="AlphaFoldDB" id="A0A918MTZ7"/>
<dbReference type="SMART" id="SM00387">
    <property type="entry name" value="HATPase_c"/>
    <property type="match status" value="1"/>
</dbReference>
<evidence type="ECO:0000259" key="10">
    <source>
        <dbReference type="PROSITE" id="PS50109"/>
    </source>
</evidence>
<dbReference type="GO" id="GO:0000155">
    <property type="term" value="F:phosphorelay sensor kinase activity"/>
    <property type="evidence" value="ECO:0007669"/>
    <property type="project" value="InterPro"/>
</dbReference>
<dbReference type="Gene3D" id="1.10.287.130">
    <property type="match status" value="1"/>
</dbReference>
<evidence type="ECO:0000256" key="8">
    <source>
        <dbReference type="ARBA" id="ARBA00022989"/>
    </source>
</evidence>
<keyword evidence="5" id="KW-0808">Transferase</keyword>
<dbReference type="InterPro" id="IPR036097">
    <property type="entry name" value="HisK_dim/P_sf"/>
</dbReference>
<dbReference type="PANTHER" id="PTHR45436:SF5">
    <property type="entry name" value="SENSOR HISTIDINE KINASE TRCS"/>
    <property type="match status" value="1"/>
</dbReference>
<evidence type="ECO:0000256" key="6">
    <source>
        <dbReference type="ARBA" id="ARBA00022692"/>
    </source>
</evidence>
<evidence type="ECO:0000313" key="12">
    <source>
        <dbReference type="Proteomes" id="UP000620224"/>
    </source>
</evidence>